<name>A0AAD1UL34_EUPCR</name>
<feature type="coiled-coil region" evidence="1">
    <location>
        <begin position="303"/>
        <end position="330"/>
    </location>
</feature>
<evidence type="ECO:0000313" key="4">
    <source>
        <dbReference type="Proteomes" id="UP001295684"/>
    </source>
</evidence>
<gene>
    <name evidence="3" type="ORF">ECRASSUSDP1_LOCUS10166</name>
</gene>
<comment type="caution">
    <text evidence="3">The sequence shown here is derived from an EMBL/GenBank/DDBJ whole genome shotgun (WGS) entry which is preliminary data.</text>
</comment>
<sequence length="440" mass="51009">MQIYHKQYVPGFGFKSDSNEDEGTSPVSITDPVNLASYLFTNIKLVEEMAEEIRENLGEAADELIEAQLQEGFKGIESEGVSFVIDKFSKFNILIALFYDSDTFDRKIAEKLANKIIEIFAHKYEKKLEKDIVARNYKSFDWVLTTIYEDTISDMVKRLFLNLGSQNVIIPWLFLVHTSDIDINLQPEATSPGGEKKKHSFNSTHFSKNPGLSNIGKNQESDPEIEFAYNSDEDSVFSAFNGNYEKNSYHKKMFDTVSQKYNKEIQRRSEGILKELEIKNNVLKMLYNFDIDLEDSEIEEHKLDKSQYSVEEEKSKKDQLKNDFVEFKNSRHFRNEPDKEKIMKELFKVAVSANSIMKICGEKQEFNSIEMTLNIKNMMLDKSKLLIVKVNSLILMIPIKVSRIEVKLRNTFFINEQPALSSLAMFVEFYLRTFVNKGDE</sequence>
<organism evidence="3 4">
    <name type="scientific">Euplotes crassus</name>
    <dbReference type="NCBI Taxonomy" id="5936"/>
    <lineage>
        <taxon>Eukaryota</taxon>
        <taxon>Sar</taxon>
        <taxon>Alveolata</taxon>
        <taxon>Ciliophora</taxon>
        <taxon>Intramacronucleata</taxon>
        <taxon>Spirotrichea</taxon>
        <taxon>Hypotrichia</taxon>
        <taxon>Euplotida</taxon>
        <taxon>Euplotidae</taxon>
        <taxon>Moneuplotes</taxon>
    </lineage>
</organism>
<evidence type="ECO:0000313" key="3">
    <source>
        <dbReference type="EMBL" id="CAI2368870.1"/>
    </source>
</evidence>
<evidence type="ECO:0000256" key="1">
    <source>
        <dbReference type="SAM" id="Coils"/>
    </source>
</evidence>
<evidence type="ECO:0000256" key="2">
    <source>
        <dbReference type="SAM" id="MobiDB-lite"/>
    </source>
</evidence>
<dbReference type="EMBL" id="CAMPGE010010015">
    <property type="protein sequence ID" value="CAI2368870.1"/>
    <property type="molecule type" value="Genomic_DNA"/>
</dbReference>
<feature type="coiled-coil region" evidence="1">
    <location>
        <begin position="43"/>
        <end position="70"/>
    </location>
</feature>
<dbReference type="AlphaFoldDB" id="A0AAD1UL34"/>
<proteinExistence type="predicted"/>
<reference evidence="3" key="1">
    <citation type="submission" date="2023-07" db="EMBL/GenBank/DDBJ databases">
        <authorList>
            <consortium name="AG Swart"/>
            <person name="Singh M."/>
            <person name="Singh A."/>
            <person name="Seah K."/>
            <person name="Emmerich C."/>
        </authorList>
    </citation>
    <scope>NUCLEOTIDE SEQUENCE</scope>
    <source>
        <strain evidence="3">DP1</strain>
    </source>
</reference>
<keyword evidence="1" id="KW-0175">Coiled coil</keyword>
<protein>
    <submittedName>
        <fullName evidence="3">Uncharacterized protein</fullName>
    </submittedName>
</protein>
<feature type="region of interest" description="Disordered" evidence="2">
    <location>
        <begin position="187"/>
        <end position="219"/>
    </location>
</feature>
<accession>A0AAD1UL34</accession>
<keyword evidence="4" id="KW-1185">Reference proteome</keyword>
<dbReference type="Proteomes" id="UP001295684">
    <property type="component" value="Unassembled WGS sequence"/>
</dbReference>
<feature type="compositionally biased region" description="Polar residues" evidence="2">
    <location>
        <begin position="201"/>
        <end position="218"/>
    </location>
</feature>